<dbReference type="PANTHER" id="PTHR31672">
    <property type="entry name" value="BNACNNG10540D PROTEIN"/>
    <property type="match status" value="1"/>
</dbReference>
<reference evidence="2 3" key="1">
    <citation type="journal article" date="2023" name="Plants (Basel)">
        <title>Bridging the Gap: Combining Genomics and Transcriptomics Approaches to Understand Stylosanthes scabra, an Orphan Legume from the Brazilian Caatinga.</title>
        <authorList>
            <person name="Ferreira-Neto J.R.C."/>
            <person name="da Silva M.D."/>
            <person name="Binneck E."/>
            <person name="de Melo N.F."/>
            <person name="da Silva R.H."/>
            <person name="de Melo A.L.T.M."/>
            <person name="Pandolfi V."/>
            <person name="Bustamante F.O."/>
            <person name="Brasileiro-Vidal A.C."/>
            <person name="Benko-Iseppon A.M."/>
        </authorList>
    </citation>
    <scope>NUCLEOTIDE SEQUENCE [LARGE SCALE GENOMIC DNA]</scope>
    <source>
        <tissue evidence="2">Leaves</tissue>
    </source>
</reference>
<dbReference type="Proteomes" id="UP001341840">
    <property type="component" value="Unassembled WGS sequence"/>
</dbReference>
<gene>
    <name evidence="2" type="ORF">PIB30_018939</name>
</gene>
<dbReference type="SUPFAM" id="SSF81383">
    <property type="entry name" value="F-box domain"/>
    <property type="match status" value="1"/>
</dbReference>
<dbReference type="Pfam" id="PF00646">
    <property type="entry name" value="F-box"/>
    <property type="match status" value="1"/>
</dbReference>
<dbReference type="EMBL" id="JASCZI010241713">
    <property type="protein sequence ID" value="MED6205583.1"/>
    <property type="molecule type" value="Genomic_DNA"/>
</dbReference>
<accession>A0ABU6YA19</accession>
<protein>
    <recommendedName>
        <fullName evidence="1">F-box domain-containing protein</fullName>
    </recommendedName>
</protein>
<dbReference type="PROSITE" id="PS50181">
    <property type="entry name" value="FBOX"/>
    <property type="match status" value="1"/>
</dbReference>
<feature type="domain" description="F-box" evidence="1">
    <location>
        <begin position="42"/>
        <end position="93"/>
    </location>
</feature>
<keyword evidence="3" id="KW-1185">Reference proteome</keyword>
<dbReference type="Gene3D" id="1.20.1280.50">
    <property type="match status" value="1"/>
</dbReference>
<proteinExistence type="predicted"/>
<dbReference type="InterPro" id="IPR050796">
    <property type="entry name" value="SCF_F-box_component"/>
</dbReference>
<dbReference type="PANTHER" id="PTHR31672:SF13">
    <property type="entry name" value="F-BOX PROTEIN CPR30-LIKE"/>
    <property type="match status" value="1"/>
</dbReference>
<dbReference type="InterPro" id="IPR001810">
    <property type="entry name" value="F-box_dom"/>
</dbReference>
<name>A0ABU6YA19_9FABA</name>
<evidence type="ECO:0000259" key="1">
    <source>
        <dbReference type="PROSITE" id="PS50181"/>
    </source>
</evidence>
<dbReference type="SMART" id="SM00256">
    <property type="entry name" value="FBOX"/>
    <property type="match status" value="1"/>
</dbReference>
<comment type="caution">
    <text evidence="2">The sequence shown here is derived from an EMBL/GenBank/DDBJ whole genome shotgun (WGS) entry which is preliminary data.</text>
</comment>
<dbReference type="InterPro" id="IPR036047">
    <property type="entry name" value="F-box-like_dom_sf"/>
</dbReference>
<sequence length="264" mass="29915">MAIFFAWSVYCGSRVLWRRDDGVVGRCNLLTNTANDANPLSPTLLPMLPDDILLEILLRLSVRVLLRFKRVCKSWRTLISSPQFAIDNFRRHLSSANRHLPSRLVYANWNYYHCLVGVLPLQPLFNSPLAITKVVSFQPRGFQISNWLPRYQRLLQCFPYPAVVGLSGCVGKFVSGTGTLNWMAKLSGGGGGAAFIIENRWVILSLDLANESFGQLQLPHISRYNACDSEMQVLRNCLCFTIDHRNTVFDVWIMKEYGVRSPGC</sequence>
<organism evidence="2 3">
    <name type="scientific">Stylosanthes scabra</name>
    <dbReference type="NCBI Taxonomy" id="79078"/>
    <lineage>
        <taxon>Eukaryota</taxon>
        <taxon>Viridiplantae</taxon>
        <taxon>Streptophyta</taxon>
        <taxon>Embryophyta</taxon>
        <taxon>Tracheophyta</taxon>
        <taxon>Spermatophyta</taxon>
        <taxon>Magnoliopsida</taxon>
        <taxon>eudicotyledons</taxon>
        <taxon>Gunneridae</taxon>
        <taxon>Pentapetalae</taxon>
        <taxon>rosids</taxon>
        <taxon>fabids</taxon>
        <taxon>Fabales</taxon>
        <taxon>Fabaceae</taxon>
        <taxon>Papilionoideae</taxon>
        <taxon>50 kb inversion clade</taxon>
        <taxon>dalbergioids sensu lato</taxon>
        <taxon>Dalbergieae</taxon>
        <taxon>Pterocarpus clade</taxon>
        <taxon>Stylosanthes</taxon>
    </lineage>
</organism>
<evidence type="ECO:0000313" key="2">
    <source>
        <dbReference type="EMBL" id="MED6205583.1"/>
    </source>
</evidence>
<evidence type="ECO:0000313" key="3">
    <source>
        <dbReference type="Proteomes" id="UP001341840"/>
    </source>
</evidence>